<proteinExistence type="predicted"/>
<evidence type="ECO:0000259" key="3">
    <source>
        <dbReference type="Pfam" id="PF07647"/>
    </source>
</evidence>
<dbReference type="GO" id="GO:0007528">
    <property type="term" value="P:neuromuscular junction development"/>
    <property type="evidence" value="ECO:0007669"/>
    <property type="project" value="TreeGrafter"/>
</dbReference>
<dbReference type="InterPro" id="IPR013761">
    <property type="entry name" value="SAM/pointed_sf"/>
</dbReference>
<keyword evidence="1" id="KW-0677">Repeat</keyword>
<evidence type="ECO:0000313" key="4">
    <source>
        <dbReference type="EMBL" id="KAF5402097.1"/>
    </source>
</evidence>
<sequence length="297" mass="33388">MGLGAYTTAFDVAAVSALVLNNLTLDDLEALKITSELHLLSLRRGIQILRRINFDLKALFRGLPLATNSNWLNADHLDGTDQDDETPDVFASSTSRTNIMTQSFTTSITEASDQDDSITTVHPKSQITFTNLNVGEVCRWTQYRVMAWLDFIELPEYAPELAGSGVHGALIVLEDRVTPDLLANILHIPSNKTLVRRHLSSKFAELVGEEIWRRKQAVMNDPDTVALTQHSKIKCSRKRRLFRSYWKRKGSEVEEELVCPLDIDTPGDIFNMDATFSDITQSVNTSLQPPELRETDL</sequence>
<keyword evidence="5" id="KW-1185">Reference proteome</keyword>
<name>A0A8J4X0L7_9TREM</name>
<dbReference type="Pfam" id="PF07647">
    <property type="entry name" value="SAM_2"/>
    <property type="match status" value="1"/>
</dbReference>
<accession>A0A8J4X0L7</accession>
<dbReference type="PANTHER" id="PTHR12587">
    <property type="entry name" value="LAR INTERACTING PROTEIN LIP -RELATED PROTEIN"/>
    <property type="match status" value="1"/>
</dbReference>
<keyword evidence="2" id="KW-0175">Coiled coil</keyword>
<protein>
    <recommendedName>
        <fullName evidence="3">SAM domain-containing protein</fullName>
    </recommendedName>
</protein>
<evidence type="ECO:0000256" key="2">
    <source>
        <dbReference type="ARBA" id="ARBA00023054"/>
    </source>
</evidence>
<dbReference type="InterPro" id="IPR029515">
    <property type="entry name" value="Liprin"/>
</dbReference>
<dbReference type="InterPro" id="IPR001660">
    <property type="entry name" value="SAM"/>
</dbReference>
<organism evidence="4 5">
    <name type="scientific">Paragonimus heterotremus</name>
    <dbReference type="NCBI Taxonomy" id="100268"/>
    <lineage>
        <taxon>Eukaryota</taxon>
        <taxon>Metazoa</taxon>
        <taxon>Spiralia</taxon>
        <taxon>Lophotrochozoa</taxon>
        <taxon>Platyhelminthes</taxon>
        <taxon>Trematoda</taxon>
        <taxon>Digenea</taxon>
        <taxon>Plagiorchiida</taxon>
        <taxon>Troglotremata</taxon>
        <taxon>Troglotrematidae</taxon>
        <taxon>Paragonimus</taxon>
    </lineage>
</organism>
<evidence type="ECO:0000256" key="1">
    <source>
        <dbReference type="ARBA" id="ARBA00022737"/>
    </source>
</evidence>
<dbReference type="EMBL" id="LUCH01002032">
    <property type="protein sequence ID" value="KAF5402097.1"/>
    <property type="molecule type" value="Genomic_DNA"/>
</dbReference>
<comment type="caution">
    <text evidence="4">The sequence shown here is derived from an EMBL/GenBank/DDBJ whole genome shotgun (WGS) entry which is preliminary data.</text>
</comment>
<dbReference type="AlphaFoldDB" id="A0A8J4X0L7"/>
<feature type="domain" description="SAM" evidence="3">
    <location>
        <begin position="140"/>
        <end position="206"/>
    </location>
</feature>
<gene>
    <name evidence="4" type="ORF">PHET_04593</name>
</gene>
<evidence type="ECO:0000313" key="5">
    <source>
        <dbReference type="Proteomes" id="UP000748531"/>
    </source>
</evidence>
<dbReference type="OrthoDB" id="6516566at2759"/>
<dbReference type="Proteomes" id="UP000748531">
    <property type="component" value="Unassembled WGS sequence"/>
</dbReference>
<dbReference type="GO" id="GO:0048786">
    <property type="term" value="C:presynaptic active zone"/>
    <property type="evidence" value="ECO:0007669"/>
    <property type="project" value="TreeGrafter"/>
</dbReference>
<reference evidence="4" key="1">
    <citation type="submission" date="2019-05" db="EMBL/GenBank/DDBJ databases">
        <title>Annotation for the trematode Paragonimus heterotremus.</title>
        <authorList>
            <person name="Choi Y.-J."/>
        </authorList>
    </citation>
    <scope>NUCLEOTIDE SEQUENCE</scope>
    <source>
        <strain evidence="4">LC</strain>
    </source>
</reference>
<dbReference type="SUPFAM" id="SSF47769">
    <property type="entry name" value="SAM/Pointed domain"/>
    <property type="match status" value="1"/>
</dbReference>
<dbReference type="Gene3D" id="1.10.150.50">
    <property type="entry name" value="Transcription Factor, Ets-1"/>
    <property type="match status" value="2"/>
</dbReference>
<dbReference type="PANTHER" id="PTHR12587:SF14">
    <property type="entry name" value="AT31531P"/>
    <property type="match status" value="1"/>
</dbReference>